<dbReference type="GO" id="GO:0003677">
    <property type="term" value="F:DNA binding"/>
    <property type="evidence" value="ECO:0007669"/>
    <property type="project" value="UniProtKB-KW"/>
</dbReference>
<dbReference type="SUPFAM" id="SSF46894">
    <property type="entry name" value="C-terminal effector domain of the bipartite response regulators"/>
    <property type="match status" value="1"/>
</dbReference>
<gene>
    <name evidence="5" type="ORF">DB32_000594</name>
</gene>
<evidence type="ECO:0000256" key="3">
    <source>
        <dbReference type="ARBA" id="ARBA00023163"/>
    </source>
</evidence>
<dbReference type="PROSITE" id="PS50043">
    <property type="entry name" value="HTH_LUXR_2"/>
    <property type="match status" value="1"/>
</dbReference>
<evidence type="ECO:0000256" key="2">
    <source>
        <dbReference type="ARBA" id="ARBA00023125"/>
    </source>
</evidence>
<dbReference type="SMART" id="SM00421">
    <property type="entry name" value="HTH_LUXR"/>
    <property type="match status" value="1"/>
</dbReference>
<dbReference type="GO" id="GO:0006355">
    <property type="term" value="P:regulation of DNA-templated transcription"/>
    <property type="evidence" value="ECO:0007669"/>
    <property type="project" value="InterPro"/>
</dbReference>
<evidence type="ECO:0000256" key="1">
    <source>
        <dbReference type="ARBA" id="ARBA00023015"/>
    </source>
</evidence>
<dbReference type="Proteomes" id="UP000034883">
    <property type="component" value="Chromosome"/>
</dbReference>
<name>A0A0F6YFB1_9BACT</name>
<dbReference type="Gene3D" id="1.10.10.10">
    <property type="entry name" value="Winged helix-like DNA-binding domain superfamily/Winged helix DNA-binding domain"/>
    <property type="match status" value="1"/>
</dbReference>
<dbReference type="STRING" id="927083.DB32_000594"/>
<evidence type="ECO:0000313" key="6">
    <source>
        <dbReference type="Proteomes" id="UP000034883"/>
    </source>
</evidence>
<dbReference type="PRINTS" id="PR00038">
    <property type="entry name" value="HTHLUXR"/>
</dbReference>
<dbReference type="EMBL" id="CP011125">
    <property type="protein sequence ID" value="AKF03445.1"/>
    <property type="molecule type" value="Genomic_DNA"/>
</dbReference>
<dbReference type="KEGG" id="samy:DB32_000594"/>
<sequence>MAQDLLPRPVMLLPATEFFVCDPTGSPEYGSLPTLDPEAQRRLANAYAAGVDAIWLDGRRAMLRNLSGPSRRFLVVLVHARGGSLSQRQREVAECAAAGATVEEIARHLGISQNTVRHHLKAVYRALEVGSRLELSRALGHLAA</sequence>
<dbReference type="InterPro" id="IPR016032">
    <property type="entry name" value="Sig_transdc_resp-reg_C-effctor"/>
</dbReference>
<evidence type="ECO:0000313" key="5">
    <source>
        <dbReference type="EMBL" id="AKF03445.1"/>
    </source>
</evidence>
<keyword evidence="1" id="KW-0805">Transcription regulation</keyword>
<accession>A0A0F6YFB1</accession>
<dbReference type="PANTHER" id="PTHR44688:SF16">
    <property type="entry name" value="DNA-BINDING TRANSCRIPTIONAL ACTIVATOR DEVR_DOSR"/>
    <property type="match status" value="1"/>
</dbReference>
<protein>
    <recommendedName>
        <fullName evidence="4">HTH luxR-type domain-containing protein</fullName>
    </recommendedName>
</protein>
<dbReference type="InterPro" id="IPR036388">
    <property type="entry name" value="WH-like_DNA-bd_sf"/>
</dbReference>
<keyword evidence="6" id="KW-1185">Reference proteome</keyword>
<dbReference type="AlphaFoldDB" id="A0A0F6YFB1"/>
<keyword evidence="3" id="KW-0804">Transcription</keyword>
<dbReference type="CDD" id="cd06170">
    <property type="entry name" value="LuxR_C_like"/>
    <property type="match status" value="1"/>
</dbReference>
<feature type="domain" description="HTH luxR-type" evidence="4">
    <location>
        <begin position="78"/>
        <end position="143"/>
    </location>
</feature>
<dbReference type="PANTHER" id="PTHR44688">
    <property type="entry name" value="DNA-BINDING TRANSCRIPTIONAL ACTIVATOR DEVR_DOSR"/>
    <property type="match status" value="1"/>
</dbReference>
<organism evidence="5 6">
    <name type="scientific">Sandaracinus amylolyticus</name>
    <dbReference type="NCBI Taxonomy" id="927083"/>
    <lineage>
        <taxon>Bacteria</taxon>
        <taxon>Pseudomonadati</taxon>
        <taxon>Myxococcota</taxon>
        <taxon>Polyangia</taxon>
        <taxon>Polyangiales</taxon>
        <taxon>Sandaracinaceae</taxon>
        <taxon>Sandaracinus</taxon>
    </lineage>
</organism>
<proteinExistence type="predicted"/>
<evidence type="ECO:0000259" key="4">
    <source>
        <dbReference type="PROSITE" id="PS50043"/>
    </source>
</evidence>
<keyword evidence="2" id="KW-0238">DNA-binding</keyword>
<dbReference type="InterPro" id="IPR000792">
    <property type="entry name" value="Tscrpt_reg_LuxR_C"/>
</dbReference>
<dbReference type="Pfam" id="PF00196">
    <property type="entry name" value="GerE"/>
    <property type="match status" value="1"/>
</dbReference>
<reference evidence="5 6" key="1">
    <citation type="submission" date="2015-03" db="EMBL/GenBank/DDBJ databases">
        <title>Genome assembly of Sandaracinus amylolyticus DSM 53668.</title>
        <authorList>
            <person name="Sharma G."/>
            <person name="Subramanian S."/>
        </authorList>
    </citation>
    <scope>NUCLEOTIDE SEQUENCE [LARGE SCALE GENOMIC DNA]</scope>
    <source>
        <strain evidence="5 6">DSM 53668</strain>
    </source>
</reference>